<dbReference type="InterPro" id="IPR007110">
    <property type="entry name" value="Ig-like_dom"/>
</dbReference>
<dbReference type="SMART" id="SM00407">
    <property type="entry name" value="IGc1"/>
    <property type="match status" value="1"/>
</dbReference>
<comment type="function">
    <text evidence="1">Involved in the presentation of foreign antigens to the immune system.</text>
</comment>
<dbReference type="InterPro" id="IPR003597">
    <property type="entry name" value="Ig_C1-set"/>
</dbReference>
<dbReference type="Pfam" id="PF07654">
    <property type="entry name" value="C1-set"/>
    <property type="match status" value="1"/>
</dbReference>
<dbReference type="PANTHER" id="PTHR16675:SF283">
    <property type="entry name" value="HISTOCOMPATIBILITY 2, M REGION LOCUS 1-RELATED"/>
    <property type="match status" value="1"/>
</dbReference>
<dbReference type="FunFam" id="3.30.500.10:FF:000001">
    <property type="entry name" value="H-2 class I histocompatibility antigen, alpha chain"/>
    <property type="match status" value="1"/>
</dbReference>
<dbReference type="GO" id="GO:0030670">
    <property type="term" value="C:phagocytic vesicle membrane"/>
    <property type="evidence" value="ECO:0007669"/>
    <property type="project" value="UniProtKB-ARBA"/>
</dbReference>
<gene>
    <name evidence="12" type="ORF">U0070_011324</name>
</gene>
<dbReference type="SUPFAM" id="SSF54452">
    <property type="entry name" value="MHC antigen-recognition domain"/>
    <property type="match status" value="1"/>
</dbReference>
<dbReference type="InterPro" id="IPR037055">
    <property type="entry name" value="MHC_I-like_Ag-recog_sf"/>
</dbReference>
<evidence type="ECO:0000256" key="7">
    <source>
        <dbReference type="ARBA" id="ARBA00022989"/>
    </source>
</evidence>
<dbReference type="EMBL" id="JBBHLL010000463">
    <property type="protein sequence ID" value="KAK7802454.1"/>
    <property type="molecule type" value="Genomic_DNA"/>
</dbReference>
<dbReference type="GO" id="GO:0005615">
    <property type="term" value="C:extracellular space"/>
    <property type="evidence" value="ECO:0007669"/>
    <property type="project" value="TreeGrafter"/>
</dbReference>
<organism evidence="12 13">
    <name type="scientific">Myodes glareolus</name>
    <name type="common">Bank vole</name>
    <name type="synonym">Clethrionomys glareolus</name>
    <dbReference type="NCBI Taxonomy" id="447135"/>
    <lineage>
        <taxon>Eukaryota</taxon>
        <taxon>Metazoa</taxon>
        <taxon>Chordata</taxon>
        <taxon>Craniata</taxon>
        <taxon>Vertebrata</taxon>
        <taxon>Euteleostomi</taxon>
        <taxon>Mammalia</taxon>
        <taxon>Eutheria</taxon>
        <taxon>Euarchontoglires</taxon>
        <taxon>Glires</taxon>
        <taxon>Rodentia</taxon>
        <taxon>Myomorpha</taxon>
        <taxon>Muroidea</taxon>
        <taxon>Cricetidae</taxon>
        <taxon>Arvicolinae</taxon>
        <taxon>Myodes</taxon>
    </lineage>
</organism>
<dbReference type="SUPFAM" id="SSF48726">
    <property type="entry name" value="Immunoglobulin"/>
    <property type="match status" value="1"/>
</dbReference>
<evidence type="ECO:0000256" key="9">
    <source>
        <dbReference type="ARBA" id="ARBA00023180"/>
    </source>
</evidence>
<evidence type="ECO:0000256" key="8">
    <source>
        <dbReference type="ARBA" id="ARBA00023136"/>
    </source>
</evidence>
<dbReference type="PROSITE" id="PS50835">
    <property type="entry name" value="IG_LIKE"/>
    <property type="match status" value="1"/>
</dbReference>
<feature type="domain" description="Ig-like" evidence="11">
    <location>
        <begin position="168"/>
        <end position="256"/>
    </location>
</feature>
<dbReference type="PROSITE" id="PS00290">
    <property type="entry name" value="IG_MHC"/>
    <property type="match status" value="1"/>
</dbReference>
<evidence type="ECO:0000256" key="5">
    <source>
        <dbReference type="ARBA" id="ARBA00022692"/>
    </source>
</evidence>
<dbReference type="GO" id="GO:0005102">
    <property type="term" value="F:signaling receptor binding"/>
    <property type="evidence" value="ECO:0007669"/>
    <property type="project" value="TreeGrafter"/>
</dbReference>
<evidence type="ECO:0000256" key="3">
    <source>
        <dbReference type="ARBA" id="ARBA00006909"/>
    </source>
</evidence>
<evidence type="ECO:0000256" key="10">
    <source>
        <dbReference type="RuleBase" id="RU004439"/>
    </source>
</evidence>
<dbReference type="InterPro" id="IPR036179">
    <property type="entry name" value="Ig-like_dom_sf"/>
</dbReference>
<dbReference type="AlphaFoldDB" id="A0AAW0HKY6"/>
<dbReference type="InterPro" id="IPR013783">
    <property type="entry name" value="Ig-like_fold"/>
</dbReference>
<keyword evidence="8" id="KW-0472">Membrane</keyword>
<dbReference type="GO" id="GO:0042612">
    <property type="term" value="C:MHC class I protein complex"/>
    <property type="evidence" value="ECO:0007669"/>
    <property type="project" value="UniProtKB-KW"/>
</dbReference>
<dbReference type="GO" id="GO:0098553">
    <property type="term" value="C:lumenal side of endoplasmic reticulum membrane"/>
    <property type="evidence" value="ECO:0007669"/>
    <property type="project" value="UniProtKB-ARBA"/>
</dbReference>
<dbReference type="CDD" id="cd07698">
    <property type="entry name" value="IgC1_MHC_I_alpha3"/>
    <property type="match status" value="1"/>
</dbReference>
<dbReference type="PRINTS" id="PR01638">
    <property type="entry name" value="MHCCLASSI"/>
</dbReference>
<evidence type="ECO:0000313" key="12">
    <source>
        <dbReference type="EMBL" id="KAK7802454.1"/>
    </source>
</evidence>
<keyword evidence="5" id="KW-0812">Transmembrane</keyword>
<dbReference type="GO" id="GO:0009897">
    <property type="term" value="C:external side of plasma membrane"/>
    <property type="evidence" value="ECO:0007669"/>
    <property type="project" value="TreeGrafter"/>
</dbReference>
<evidence type="ECO:0000256" key="6">
    <source>
        <dbReference type="ARBA" id="ARBA00022859"/>
    </source>
</evidence>
<dbReference type="InterPro" id="IPR001039">
    <property type="entry name" value="MHC_I_a_a1/a2"/>
</dbReference>
<keyword evidence="13" id="KW-1185">Reference proteome</keyword>
<dbReference type="FunFam" id="2.60.40.10:FF:000014">
    <property type="entry name" value="H-2 class I histocompatibility antigen, alpha chain"/>
    <property type="match status" value="1"/>
</dbReference>
<keyword evidence="6" id="KW-0391">Immunity</keyword>
<evidence type="ECO:0000256" key="2">
    <source>
        <dbReference type="ARBA" id="ARBA00004479"/>
    </source>
</evidence>
<keyword evidence="9" id="KW-0325">Glycoprotein</keyword>
<dbReference type="GO" id="GO:0002476">
    <property type="term" value="P:antigen processing and presentation of endogenous peptide antigen via MHC class Ib"/>
    <property type="evidence" value="ECO:0007669"/>
    <property type="project" value="TreeGrafter"/>
</dbReference>
<dbReference type="InterPro" id="IPR050208">
    <property type="entry name" value="MHC_class-I_related"/>
</dbReference>
<evidence type="ECO:0000313" key="13">
    <source>
        <dbReference type="Proteomes" id="UP001488838"/>
    </source>
</evidence>
<comment type="similarity">
    <text evidence="3 10">Belongs to the MHC class I family.</text>
</comment>
<comment type="caution">
    <text evidence="12">The sequence shown here is derived from an EMBL/GenBank/DDBJ whole genome shotgun (WGS) entry which is preliminary data.</text>
</comment>
<dbReference type="GO" id="GO:0006955">
    <property type="term" value="P:immune response"/>
    <property type="evidence" value="ECO:0007669"/>
    <property type="project" value="TreeGrafter"/>
</dbReference>
<dbReference type="PANTHER" id="PTHR16675">
    <property type="entry name" value="MHC CLASS I-RELATED"/>
    <property type="match status" value="1"/>
</dbReference>
<dbReference type="Pfam" id="PF00129">
    <property type="entry name" value="MHC_I"/>
    <property type="match status" value="1"/>
</dbReference>
<protein>
    <recommendedName>
        <fullName evidence="11">Ig-like domain-containing protein</fullName>
    </recommendedName>
</protein>
<dbReference type="Gene3D" id="2.60.40.10">
    <property type="entry name" value="Immunoglobulins"/>
    <property type="match status" value="1"/>
</dbReference>
<proteinExistence type="inferred from homology"/>
<sequence>MESQFVSVSYVNDTQFMGFNSRAEIQRVEHRAPWVDQQKPEYWEEETRSILQEKKFFKEVMKKALHIYNQSMSGYHTIQRRYGCVVLPGGYFSRGFHELTFSGQDYIALNKNLRTWTSAGKAAKRIRQEWEKAGFAEVVKTYLKDECVELLLAQLDYGKEILLRTDSPKILVTHKVRTDRKITLRCVALNFYPAEITLTWQRDGSNQTLDIELVDTRPAGDGTFQKWAAVVVPSGEEQRYTCHVQHEGLPEPLTLRWGKDWE</sequence>
<accession>A0AAW0HKY6</accession>
<dbReference type="InterPro" id="IPR011161">
    <property type="entry name" value="MHC_I-like_Ag-recog"/>
</dbReference>
<keyword evidence="7" id="KW-1133">Transmembrane helix</keyword>
<dbReference type="InterPro" id="IPR003006">
    <property type="entry name" value="Ig/MHC_CS"/>
</dbReference>
<dbReference type="GO" id="GO:0002486">
    <property type="term" value="P:antigen processing and presentation of endogenous peptide antigen via MHC class I via ER pathway, TAP-independent"/>
    <property type="evidence" value="ECO:0007669"/>
    <property type="project" value="TreeGrafter"/>
</dbReference>
<dbReference type="Gene3D" id="3.30.500.10">
    <property type="entry name" value="MHC class I-like antigen recognition-like"/>
    <property type="match status" value="1"/>
</dbReference>
<dbReference type="Proteomes" id="UP001488838">
    <property type="component" value="Unassembled WGS sequence"/>
</dbReference>
<comment type="subcellular location">
    <subcellularLocation>
        <location evidence="2">Membrane</location>
        <topology evidence="2">Single-pass type I membrane protein</topology>
    </subcellularLocation>
</comment>
<evidence type="ECO:0000256" key="4">
    <source>
        <dbReference type="ARBA" id="ARBA00022451"/>
    </source>
</evidence>
<evidence type="ECO:0000256" key="1">
    <source>
        <dbReference type="ARBA" id="ARBA00002297"/>
    </source>
</evidence>
<dbReference type="GO" id="GO:0001916">
    <property type="term" value="P:positive regulation of T cell mediated cytotoxicity"/>
    <property type="evidence" value="ECO:0007669"/>
    <property type="project" value="TreeGrafter"/>
</dbReference>
<evidence type="ECO:0000259" key="11">
    <source>
        <dbReference type="PROSITE" id="PS50835"/>
    </source>
</evidence>
<dbReference type="InterPro" id="IPR011162">
    <property type="entry name" value="MHC_I/II-like_Ag-recog"/>
</dbReference>
<reference evidence="12 13" key="1">
    <citation type="journal article" date="2023" name="bioRxiv">
        <title>Conserved and derived expression patterns and positive selection on dental genes reveal complex evolutionary context of ever-growing rodent molars.</title>
        <authorList>
            <person name="Calamari Z.T."/>
            <person name="Song A."/>
            <person name="Cohen E."/>
            <person name="Akter M."/>
            <person name="Roy R.D."/>
            <person name="Hallikas O."/>
            <person name="Christensen M.M."/>
            <person name="Li P."/>
            <person name="Marangoni P."/>
            <person name="Jernvall J."/>
            <person name="Klein O.D."/>
        </authorList>
    </citation>
    <scope>NUCLEOTIDE SEQUENCE [LARGE SCALE GENOMIC DNA]</scope>
    <source>
        <strain evidence="12">V071</strain>
    </source>
</reference>
<dbReference type="GO" id="GO:0042605">
    <property type="term" value="F:peptide antigen binding"/>
    <property type="evidence" value="ECO:0007669"/>
    <property type="project" value="TreeGrafter"/>
</dbReference>
<name>A0AAW0HKY6_MYOGA</name>
<keyword evidence="4" id="KW-0490">MHC I</keyword>